<dbReference type="OrthoDB" id="1723529at2"/>
<keyword evidence="3" id="KW-1185">Reference proteome</keyword>
<name>A0A6I6DD35_9FIRM</name>
<evidence type="ECO:0000256" key="1">
    <source>
        <dbReference type="SAM" id="Phobius"/>
    </source>
</evidence>
<evidence type="ECO:0008006" key="4">
    <source>
        <dbReference type="Google" id="ProtNLM"/>
    </source>
</evidence>
<dbReference type="EMBL" id="CP046457">
    <property type="protein sequence ID" value="QGU00482.1"/>
    <property type="molecule type" value="Genomic_DNA"/>
</dbReference>
<gene>
    <name evidence="2" type="ORF">SYNTR_1888</name>
</gene>
<reference evidence="3" key="1">
    <citation type="journal article" date="2019" name="Microbiology">
        <title>Complete Genome Sequence of an Uncultured Bacterium of the Candidate Phylum Bipolaricaulota.</title>
        <authorList>
            <person name="Kadnikov V.V."/>
            <person name="Mardanov A.V."/>
            <person name="Beletsky A.V."/>
            <person name="Frank Y.A."/>
            <person name="Karnachuk O.V."/>
            <person name="Ravin N.V."/>
        </authorList>
    </citation>
    <scope>NUCLEOTIDE SEQUENCE [LARGE SCALE GENOMIC DNA]</scope>
</reference>
<dbReference type="InterPro" id="IPR025480">
    <property type="entry name" value="DUF4330"/>
</dbReference>
<evidence type="ECO:0000313" key="3">
    <source>
        <dbReference type="Proteomes" id="UP000426444"/>
    </source>
</evidence>
<keyword evidence="1" id="KW-1133">Transmembrane helix</keyword>
<evidence type="ECO:0000313" key="2">
    <source>
        <dbReference type="EMBL" id="QGU00482.1"/>
    </source>
</evidence>
<accession>A0A6I6DD35</accession>
<dbReference type="RefSeq" id="WP_156204259.1">
    <property type="nucleotide sequence ID" value="NZ_CP046457.1"/>
</dbReference>
<keyword evidence="1" id="KW-0812">Transmembrane</keyword>
<keyword evidence="1" id="KW-0472">Membrane</keyword>
<sequence>MIDERGRLFGFINIVDLAVILLVVLLAAGFLYRGQATEITAEPHMVRIEVVANNIFPGVEESLQVGDRLVAAGAITGAEITEMEVKEANWVTTDAEGKMHLETNPFRNDIHLTIEGPSTQIGPSQINFAGQEVRAGIEDFYVKTQVVEVKGNIVSVEVLE</sequence>
<dbReference type="KEGG" id="salq:SYNTR_1888"/>
<protein>
    <recommendedName>
        <fullName evidence="4">DUF4330 domain-containing protein</fullName>
    </recommendedName>
</protein>
<dbReference type="Proteomes" id="UP000426444">
    <property type="component" value="Chromosome"/>
</dbReference>
<dbReference type="Pfam" id="PF14221">
    <property type="entry name" value="DUF4330"/>
    <property type="match status" value="1"/>
</dbReference>
<dbReference type="AlphaFoldDB" id="A0A6I6DD35"/>
<feature type="transmembrane region" description="Helical" evidence="1">
    <location>
        <begin position="12"/>
        <end position="32"/>
    </location>
</feature>
<proteinExistence type="predicted"/>
<organism evidence="2 3">
    <name type="scientific">Candidatus Syntrophocurvum alkaliphilum</name>
    <dbReference type="NCBI Taxonomy" id="2293317"/>
    <lineage>
        <taxon>Bacteria</taxon>
        <taxon>Bacillati</taxon>
        <taxon>Bacillota</taxon>
        <taxon>Clostridia</taxon>
        <taxon>Eubacteriales</taxon>
        <taxon>Syntrophomonadaceae</taxon>
        <taxon>Candidatus Syntrophocurvum</taxon>
    </lineage>
</organism>